<accession>A0A382WP36</accession>
<dbReference type="Pfam" id="PF00005">
    <property type="entry name" value="ABC_tran"/>
    <property type="match status" value="1"/>
</dbReference>
<dbReference type="GO" id="GO:0016887">
    <property type="term" value="F:ATP hydrolysis activity"/>
    <property type="evidence" value="ECO:0007669"/>
    <property type="project" value="InterPro"/>
</dbReference>
<dbReference type="SUPFAM" id="SSF52540">
    <property type="entry name" value="P-loop containing nucleoside triphosphate hydrolases"/>
    <property type="match status" value="1"/>
</dbReference>
<dbReference type="InterPro" id="IPR027417">
    <property type="entry name" value="P-loop_NTPase"/>
</dbReference>
<evidence type="ECO:0000256" key="1">
    <source>
        <dbReference type="ARBA" id="ARBA00022448"/>
    </source>
</evidence>
<dbReference type="Gene3D" id="3.40.50.300">
    <property type="entry name" value="P-loop containing nucleotide triphosphate hydrolases"/>
    <property type="match status" value="1"/>
</dbReference>
<dbReference type="InterPro" id="IPR017871">
    <property type="entry name" value="ABC_transporter-like_CS"/>
</dbReference>
<dbReference type="EMBL" id="UINC01161121">
    <property type="protein sequence ID" value="SVD60125.1"/>
    <property type="molecule type" value="Genomic_DNA"/>
</dbReference>
<evidence type="ECO:0000313" key="5">
    <source>
        <dbReference type="EMBL" id="SVD60125.1"/>
    </source>
</evidence>
<feature type="domain" description="ABC transporter" evidence="4">
    <location>
        <begin position="9"/>
        <end position="239"/>
    </location>
</feature>
<proteinExistence type="predicted"/>
<evidence type="ECO:0000256" key="2">
    <source>
        <dbReference type="ARBA" id="ARBA00022741"/>
    </source>
</evidence>
<dbReference type="GO" id="GO:0005524">
    <property type="term" value="F:ATP binding"/>
    <property type="evidence" value="ECO:0007669"/>
    <property type="project" value="UniProtKB-KW"/>
</dbReference>
<name>A0A382WP36_9ZZZZ</name>
<dbReference type="CDD" id="cd03219">
    <property type="entry name" value="ABC_Mj1267_LivG_branched"/>
    <property type="match status" value="1"/>
</dbReference>
<dbReference type="InterPro" id="IPR003439">
    <property type="entry name" value="ABC_transporter-like_ATP-bd"/>
</dbReference>
<dbReference type="InterPro" id="IPR051120">
    <property type="entry name" value="ABC_AA/LPS_Transport"/>
</dbReference>
<evidence type="ECO:0000259" key="4">
    <source>
        <dbReference type="PROSITE" id="PS50893"/>
    </source>
</evidence>
<reference evidence="5" key="1">
    <citation type="submission" date="2018-05" db="EMBL/GenBank/DDBJ databases">
        <authorList>
            <person name="Lanie J.A."/>
            <person name="Ng W.-L."/>
            <person name="Kazmierczak K.M."/>
            <person name="Andrzejewski T.M."/>
            <person name="Davidsen T.M."/>
            <person name="Wayne K.J."/>
            <person name="Tettelin H."/>
            <person name="Glass J.I."/>
            <person name="Rusch D."/>
            <person name="Podicherti R."/>
            <person name="Tsui H.-C.T."/>
            <person name="Winkler M.E."/>
        </authorList>
    </citation>
    <scope>NUCLEOTIDE SEQUENCE</scope>
</reference>
<feature type="non-terminal residue" evidence="5">
    <location>
        <position position="244"/>
    </location>
</feature>
<dbReference type="AlphaFoldDB" id="A0A382WP36"/>
<gene>
    <name evidence="5" type="ORF">METZ01_LOCUS412979</name>
</gene>
<dbReference type="PROSITE" id="PS50893">
    <property type="entry name" value="ABC_TRANSPORTER_2"/>
    <property type="match status" value="1"/>
</dbReference>
<evidence type="ECO:0000256" key="3">
    <source>
        <dbReference type="ARBA" id="ARBA00022840"/>
    </source>
</evidence>
<dbReference type="PANTHER" id="PTHR45772:SF8">
    <property type="entry name" value="HIGH-AFFINITY BRANCHED-CHAIN AMINO ACID TRANSPORT ATP-BINDING PROTEIN"/>
    <property type="match status" value="1"/>
</dbReference>
<sequence>MTAADQSLLTTANLTMRFGGVVAVDHVDFNLKAGELRCLIGPNGAGKSTFFKCLTGQLRPTTGSILFSGEELSGQNTHDIVRRGIGIKTQVPNLFDGLPARENIALSARQNNSQIRSEEITDEMLELISISSLAHREVGNLAHGERQLVELAMVLAGQPRLVLLDEPAAGMTAEERARLASALRDLAGRMSLIVVEHDMQFIRDIATEITVFHRGQVFIEGDVAEIMAHSEVQEIYLGKEADGA</sequence>
<dbReference type="GO" id="GO:0005886">
    <property type="term" value="C:plasma membrane"/>
    <property type="evidence" value="ECO:0007669"/>
    <property type="project" value="TreeGrafter"/>
</dbReference>
<keyword evidence="1" id="KW-0813">Transport</keyword>
<dbReference type="SMART" id="SM00382">
    <property type="entry name" value="AAA"/>
    <property type="match status" value="1"/>
</dbReference>
<protein>
    <recommendedName>
        <fullName evidence="4">ABC transporter domain-containing protein</fullName>
    </recommendedName>
</protein>
<dbReference type="InterPro" id="IPR003593">
    <property type="entry name" value="AAA+_ATPase"/>
</dbReference>
<dbReference type="PROSITE" id="PS00211">
    <property type="entry name" value="ABC_TRANSPORTER_1"/>
    <property type="match status" value="1"/>
</dbReference>
<keyword evidence="3" id="KW-0067">ATP-binding</keyword>
<organism evidence="5">
    <name type="scientific">marine metagenome</name>
    <dbReference type="NCBI Taxonomy" id="408172"/>
    <lineage>
        <taxon>unclassified sequences</taxon>
        <taxon>metagenomes</taxon>
        <taxon>ecological metagenomes</taxon>
    </lineage>
</organism>
<dbReference type="PANTHER" id="PTHR45772">
    <property type="entry name" value="CONSERVED COMPONENT OF ABC TRANSPORTER FOR NATURAL AMINO ACIDS-RELATED"/>
    <property type="match status" value="1"/>
</dbReference>
<keyword evidence="2" id="KW-0547">Nucleotide-binding</keyword>